<name>A0AAW6TZY6_9BACT</name>
<evidence type="ECO:0000256" key="2">
    <source>
        <dbReference type="SAM" id="SignalP"/>
    </source>
</evidence>
<dbReference type="RefSeq" id="WP_349245613.1">
    <property type="nucleotide sequence ID" value="NZ_JASCXX010000017.1"/>
</dbReference>
<feature type="chain" id="PRO_5043611048" evidence="2">
    <location>
        <begin position="22"/>
        <end position="449"/>
    </location>
</feature>
<organism evidence="3 4">
    <name type="scientific">Anaerobaca lacustris</name>
    <dbReference type="NCBI Taxonomy" id="3044600"/>
    <lineage>
        <taxon>Bacteria</taxon>
        <taxon>Pseudomonadati</taxon>
        <taxon>Planctomycetota</taxon>
        <taxon>Phycisphaerae</taxon>
        <taxon>Sedimentisphaerales</taxon>
        <taxon>Anaerobacaceae</taxon>
        <taxon>Anaerobaca</taxon>
    </lineage>
</organism>
<keyword evidence="4" id="KW-1185">Reference proteome</keyword>
<feature type="region of interest" description="Disordered" evidence="1">
    <location>
        <begin position="308"/>
        <end position="349"/>
    </location>
</feature>
<dbReference type="AlphaFoldDB" id="A0AAW6TZY6"/>
<dbReference type="Proteomes" id="UP001431776">
    <property type="component" value="Unassembled WGS sequence"/>
</dbReference>
<feature type="signal peptide" evidence="2">
    <location>
        <begin position="1"/>
        <end position="21"/>
    </location>
</feature>
<evidence type="ECO:0000313" key="4">
    <source>
        <dbReference type="Proteomes" id="UP001431776"/>
    </source>
</evidence>
<evidence type="ECO:0000256" key="1">
    <source>
        <dbReference type="SAM" id="MobiDB-lite"/>
    </source>
</evidence>
<dbReference type="EMBL" id="JASCXX010000017">
    <property type="protein sequence ID" value="MDI6450205.1"/>
    <property type="molecule type" value="Genomic_DNA"/>
</dbReference>
<comment type="caution">
    <text evidence="3">The sequence shown here is derived from an EMBL/GenBank/DDBJ whole genome shotgun (WGS) entry which is preliminary data.</text>
</comment>
<gene>
    <name evidence="3" type="ORF">QJ522_14185</name>
</gene>
<proteinExistence type="predicted"/>
<accession>A0AAW6TZY6</accession>
<feature type="compositionally biased region" description="Basic and acidic residues" evidence="1">
    <location>
        <begin position="318"/>
        <end position="340"/>
    </location>
</feature>
<sequence length="449" mass="46730">MKRQAVVATGLVLLAALSVQGAVPATLPEIAVQFTPASPTSDDTLTLALAGTWPNSCVPQTFHVQIVPGDSIWIDLLLPGWDMKGDCDPLMCLQVLTAWQLTGPVQALPAGTYDVFLRAVDCEEAGAYHTIAVLSVAPGSGGPLSEQLAPGERIVLLEDNPPGGFGMLAGQAGTVICCDSEDCSGNLLVSWDLWTNGKLEPVPCANAAETLYPPNSAVWMNPQQVRLGRHFNQCGTIRKGLEGCVYLEADDGKTYNVIASGEMYLALDGGGAVAFDERVRVRGLLNTTPPRPDELRLCPQEDGDVFHPTISLCGPADPDPKPDPDPDPKPDPDPDPKPDPEPGPGPGSIVINVGGNPLMLQLVPGSTASYAGCADITVQLNFQAQLSVSITPAAGVGGTWTGTLNPDIIGPGEVTTELCIEVVGLNIGALPPGSNVQVATVTLMAAPAF</sequence>
<keyword evidence="2" id="KW-0732">Signal</keyword>
<evidence type="ECO:0000313" key="3">
    <source>
        <dbReference type="EMBL" id="MDI6450205.1"/>
    </source>
</evidence>
<reference evidence="3" key="1">
    <citation type="submission" date="2023-05" db="EMBL/GenBank/DDBJ databases">
        <title>Anaerotaeda fermentans gen. nov., sp. nov., a novel anaerobic planctomycete of the new family within the order Sedimentisphaerales isolated from Taman Peninsula, Russia.</title>
        <authorList>
            <person name="Khomyakova M.A."/>
            <person name="Merkel A.Y."/>
            <person name="Slobodkin A.I."/>
        </authorList>
    </citation>
    <scope>NUCLEOTIDE SEQUENCE</scope>
    <source>
        <strain evidence="3">M17dextr</strain>
    </source>
</reference>
<protein>
    <submittedName>
        <fullName evidence="3">Uncharacterized protein</fullName>
    </submittedName>
</protein>